<dbReference type="PIRSF" id="PIRSF006603">
    <property type="entry name" value="DinF"/>
    <property type="match status" value="1"/>
</dbReference>
<evidence type="ECO:0000256" key="10">
    <source>
        <dbReference type="ARBA" id="ARBA00023136"/>
    </source>
</evidence>
<evidence type="ECO:0000256" key="2">
    <source>
        <dbReference type="ARBA" id="ARBA00004651"/>
    </source>
</evidence>
<keyword evidence="6" id="KW-1003">Cell membrane</keyword>
<dbReference type="InterPro" id="IPR048279">
    <property type="entry name" value="MdtK-like"/>
</dbReference>
<dbReference type="Proteomes" id="UP000632377">
    <property type="component" value="Unassembled WGS sequence"/>
</dbReference>
<dbReference type="InterPro" id="IPR002528">
    <property type="entry name" value="MATE_fam"/>
</dbReference>
<comment type="caution">
    <text evidence="13">The sequence shown here is derived from an EMBL/GenBank/DDBJ whole genome shotgun (WGS) entry which is preliminary data.</text>
</comment>
<feature type="transmembrane region" description="Helical" evidence="12">
    <location>
        <begin position="332"/>
        <end position="354"/>
    </location>
</feature>
<comment type="function">
    <text evidence="1">Multidrug efflux pump.</text>
</comment>
<keyword evidence="8 12" id="KW-1133">Transmembrane helix</keyword>
<dbReference type="RefSeq" id="WP_202748433.1">
    <property type="nucleotide sequence ID" value="NZ_JAESWC010000002.1"/>
</dbReference>
<evidence type="ECO:0000256" key="7">
    <source>
        <dbReference type="ARBA" id="ARBA00022692"/>
    </source>
</evidence>
<feature type="transmembrane region" description="Helical" evidence="12">
    <location>
        <begin position="199"/>
        <end position="222"/>
    </location>
</feature>
<accession>A0ABS1T923</accession>
<dbReference type="InterPro" id="IPR050222">
    <property type="entry name" value="MATE_MdtK"/>
</dbReference>
<sequence length="462" mass="50031">METSTSNVSLKEIRKNIYSMILPITISSILEMTTGLVSMAMIGRIDPSNSTAVNAIGLSQRITQVVWALFKGITTGASVFVAQAYGANNPKKLKKVIQQTILSSLIVVIVLQQIIFWNASKLLTIFNPNPILLENGTLYLKTVSWGLPFLVIMLAVAAALQGMGNAKTPMAIGFIMNFINILFSFVLIFGYLGSVPFGIKGAAIAIVIAQFCGASIGLYVLFSKSGILSSLLNKNFFKLDIKEVISIYKVGIPTSLESIFWQIAAIILTKAILTFGDTSFAAHQLGLQAESISYMPAAGFGVAATTFIGHALGSRNSELGKAYLKETMKGAIYVTIFCASLLVFLPKFIMGALTPNQELINLGAKYLIIMGLVQIPQNVSGVLNGALRGAGFTKVPMYVAGAGLWGVRVPMTLLLTYKFHSTIIAIWVVMGIDLIVRFILSYTIYKTKNIYNRELVFNEANA</sequence>
<feature type="transmembrane region" description="Helical" evidence="12">
    <location>
        <begin position="139"/>
        <end position="160"/>
    </location>
</feature>
<feature type="transmembrane region" description="Helical" evidence="12">
    <location>
        <begin position="65"/>
        <end position="88"/>
    </location>
</feature>
<dbReference type="Pfam" id="PF01554">
    <property type="entry name" value="MatE"/>
    <property type="match status" value="2"/>
</dbReference>
<keyword evidence="5" id="KW-0050">Antiport</keyword>
<evidence type="ECO:0000313" key="14">
    <source>
        <dbReference type="Proteomes" id="UP000632377"/>
    </source>
</evidence>
<reference evidence="13 14" key="1">
    <citation type="submission" date="2021-01" db="EMBL/GenBank/DDBJ databases">
        <title>Genome public.</title>
        <authorList>
            <person name="Liu C."/>
            <person name="Sun Q."/>
        </authorList>
    </citation>
    <scope>NUCLEOTIDE SEQUENCE [LARGE SCALE GENOMIC DNA]</scope>
    <source>
        <strain evidence="13 14">YIM B02515</strain>
    </source>
</reference>
<comment type="subcellular location">
    <subcellularLocation>
        <location evidence="2">Cell membrane</location>
        <topology evidence="2">Multi-pass membrane protein</topology>
    </subcellularLocation>
</comment>
<evidence type="ECO:0000256" key="6">
    <source>
        <dbReference type="ARBA" id="ARBA00022475"/>
    </source>
</evidence>
<feature type="transmembrane region" description="Helical" evidence="12">
    <location>
        <begin position="21"/>
        <end position="45"/>
    </location>
</feature>
<dbReference type="CDD" id="cd13137">
    <property type="entry name" value="MATE_NorM_like"/>
    <property type="match status" value="1"/>
</dbReference>
<gene>
    <name evidence="13" type="ORF">JK636_08735</name>
</gene>
<dbReference type="PANTHER" id="PTHR43298:SF4">
    <property type="entry name" value="DRUG_SODIUM ANTIPORTER"/>
    <property type="match status" value="1"/>
</dbReference>
<proteinExistence type="predicted"/>
<evidence type="ECO:0000313" key="13">
    <source>
        <dbReference type="EMBL" id="MBL4935844.1"/>
    </source>
</evidence>
<evidence type="ECO:0000256" key="4">
    <source>
        <dbReference type="ARBA" id="ARBA00022448"/>
    </source>
</evidence>
<evidence type="ECO:0000256" key="11">
    <source>
        <dbReference type="ARBA" id="ARBA00031636"/>
    </source>
</evidence>
<feature type="transmembrane region" description="Helical" evidence="12">
    <location>
        <begin position="259"/>
        <end position="282"/>
    </location>
</feature>
<name>A0ABS1T923_9CLOT</name>
<organism evidence="13 14">
    <name type="scientific">Clostridium rhizosphaerae</name>
    <dbReference type="NCBI Taxonomy" id="2803861"/>
    <lineage>
        <taxon>Bacteria</taxon>
        <taxon>Bacillati</taxon>
        <taxon>Bacillota</taxon>
        <taxon>Clostridia</taxon>
        <taxon>Eubacteriales</taxon>
        <taxon>Clostridiaceae</taxon>
        <taxon>Clostridium</taxon>
    </lineage>
</organism>
<keyword evidence="9" id="KW-0406">Ion transport</keyword>
<dbReference type="NCBIfam" id="TIGR00797">
    <property type="entry name" value="matE"/>
    <property type="match status" value="1"/>
</dbReference>
<keyword evidence="14" id="KW-1185">Reference proteome</keyword>
<evidence type="ECO:0000256" key="5">
    <source>
        <dbReference type="ARBA" id="ARBA00022449"/>
    </source>
</evidence>
<keyword evidence="7 12" id="KW-0812">Transmembrane</keyword>
<evidence type="ECO:0000256" key="1">
    <source>
        <dbReference type="ARBA" id="ARBA00003408"/>
    </source>
</evidence>
<evidence type="ECO:0000256" key="3">
    <source>
        <dbReference type="ARBA" id="ARBA00020268"/>
    </source>
</evidence>
<evidence type="ECO:0000256" key="8">
    <source>
        <dbReference type="ARBA" id="ARBA00022989"/>
    </source>
</evidence>
<feature type="transmembrane region" description="Helical" evidence="12">
    <location>
        <begin position="423"/>
        <end position="445"/>
    </location>
</feature>
<feature type="transmembrane region" description="Helical" evidence="12">
    <location>
        <begin position="100"/>
        <end position="119"/>
    </location>
</feature>
<feature type="transmembrane region" description="Helical" evidence="12">
    <location>
        <begin position="172"/>
        <end position="193"/>
    </location>
</feature>
<dbReference type="PANTHER" id="PTHR43298">
    <property type="entry name" value="MULTIDRUG RESISTANCE PROTEIN NORM-RELATED"/>
    <property type="match status" value="1"/>
</dbReference>
<keyword evidence="10 12" id="KW-0472">Membrane</keyword>
<feature type="transmembrane region" description="Helical" evidence="12">
    <location>
        <begin position="294"/>
        <end position="312"/>
    </location>
</feature>
<evidence type="ECO:0000256" key="9">
    <source>
        <dbReference type="ARBA" id="ARBA00023065"/>
    </source>
</evidence>
<protein>
    <recommendedName>
        <fullName evidence="3">Probable multidrug resistance protein NorM</fullName>
    </recommendedName>
    <alternativeName>
        <fullName evidence="11">Multidrug-efflux transporter</fullName>
    </alternativeName>
</protein>
<evidence type="ECO:0000256" key="12">
    <source>
        <dbReference type="SAM" id="Phobius"/>
    </source>
</evidence>
<dbReference type="EMBL" id="JAESWC010000002">
    <property type="protein sequence ID" value="MBL4935844.1"/>
    <property type="molecule type" value="Genomic_DNA"/>
</dbReference>
<keyword evidence="4" id="KW-0813">Transport</keyword>